<dbReference type="Pfam" id="PF09707">
    <property type="entry name" value="Cas_Cas2CT1978"/>
    <property type="match status" value="1"/>
</dbReference>
<sequence length="125" mass="13938">MVVVVVAACPPGLRGELTRWLLEISPGTFVGKLSKRVRERVWQRVVDGVGTGRATIVWSANNEQGLEFLTHGDTWKVSDFDGLRLITRPDPQQAELRRKGVKLADSDKGGLQQGWSMASRNRRRG</sequence>
<reference evidence="2 3" key="1">
    <citation type="submission" date="2024-01" db="EMBL/GenBank/DDBJ databases">
        <title>Characterization of antibiotic resistant novel bacterial strains and their environmental applications.</title>
        <authorList>
            <person name="Manzoor S."/>
            <person name="Abbas S."/>
            <person name="Arshad M."/>
            <person name="Ahmed I."/>
        </authorList>
    </citation>
    <scope>NUCLEOTIDE SEQUENCE [LARGE SCALE GENOMIC DNA]</scope>
    <source>
        <strain evidence="2 3">NCCP-602</strain>
    </source>
</reference>
<dbReference type="RefSeq" id="WP_339392308.1">
    <property type="nucleotide sequence ID" value="NZ_BAAAAF010000004.1"/>
</dbReference>
<keyword evidence="3" id="KW-1185">Reference proteome</keyword>
<dbReference type="Proteomes" id="UP001498238">
    <property type="component" value="Unassembled WGS sequence"/>
</dbReference>
<evidence type="ECO:0000313" key="3">
    <source>
        <dbReference type="Proteomes" id="UP001498238"/>
    </source>
</evidence>
<feature type="compositionally biased region" description="Basic and acidic residues" evidence="1">
    <location>
        <begin position="95"/>
        <end position="108"/>
    </location>
</feature>
<feature type="region of interest" description="Disordered" evidence="1">
    <location>
        <begin position="93"/>
        <end position="125"/>
    </location>
</feature>
<evidence type="ECO:0000313" key="2">
    <source>
        <dbReference type="EMBL" id="GAA0035415.1"/>
    </source>
</evidence>
<dbReference type="NCBIfam" id="TIGR01873">
    <property type="entry name" value="cas_CT1978"/>
    <property type="match status" value="1"/>
</dbReference>
<dbReference type="Gene3D" id="3.30.70.240">
    <property type="match status" value="1"/>
</dbReference>
<dbReference type="CDD" id="cd09755">
    <property type="entry name" value="Cas2_I-E"/>
    <property type="match status" value="1"/>
</dbReference>
<gene>
    <name evidence="2" type="primary">cas2e</name>
    <name evidence="2" type="ORF">NCCP602_13760</name>
</gene>
<dbReference type="EMBL" id="BAAAAF010000004">
    <property type="protein sequence ID" value="GAA0035415.1"/>
    <property type="molecule type" value="Genomic_DNA"/>
</dbReference>
<comment type="caution">
    <text evidence="2">The sequence shown here is derived from an EMBL/GenBank/DDBJ whole genome shotgun (WGS) entry which is preliminary data.</text>
</comment>
<proteinExistence type="predicted"/>
<accession>A0ABN0SMC4</accession>
<evidence type="ECO:0000256" key="1">
    <source>
        <dbReference type="SAM" id="MobiDB-lite"/>
    </source>
</evidence>
<name>A0ABN0SMC4_9MICO</name>
<protein>
    <submittedName>
        <fullName evidence="2">Type I-E CRISPR-associated endoribonuclease Cas2e</fullName>
    </submittedName>
</protein>
<dbReference type="InterPro" id="IPR010152">
    <property type="entry name" value="CRISPR-assoc_prot_Cas2_sub"/>
</dbReference>
<organism evidence="2 3">
    <name type="scientific">Brevibacterium metallidurans</name>
    <dbReference type="NCBI Taxonomy" id="1482676"/>
    <lineage>
        <taxon>Bacteria</taxon>
        <taxon>Bacillati</taxon>
        <taxon>Actinomycetota</taxon>
        <taxon>Actinomycetes</taxon>
        <taxon>Micrococcales</taxon>
        <taxon>Brevibacteriaceae</taxon>
        <taxon>Brevibacterium</taxon>
    </lineage>
</organism>